<reference evidence="10" key="1">
    <citation type="submission" date="2015-10" db="EMBL/GenBank/DDBJ databases">
        <authorList>
            <person name="Regsiter A."/>
            <person name="william w."/>
        </authorList>
    </citation>
    <scope>NUCLEOTIDE SEQUENCE</scope>
    <source>
        <strain evidence="10">Montdore</strain>
    </source>
</reference>
<comment type="subcellular location">
    <subcellularLocation>
        <location evidence="1">Membrane</location>
        <topology evidence="1">Multi-pass membrane protein</topology>
    </subcellularLocation>
</comment>
<evidence type="ECO:0000256" key="7">
    <source>
        <dbReference type="SAM" id="Phobius"/>
    </source>
</evidence>
<dbReference type="GO" id="GO:0098771">
    <property type="term" value="P:inorganic ion homeostasis"/>
    <property type="evidence" value="ECO:0007669"/>
    <property type="project" value="UniProtKB-ARBA"/>
</dbReference>
<accession>A0A292PQ55</accession>
<evidence type="ECO:0000256" key="3">
    <source>
        <dbReference type="ARBA" id="ARBA00022692"/>
    </source>
</evidence>
<dbReference type="InterPro" id="IPR036837">
    <property type="entry name" value="Cation_efflux_CTD_sf"/>
</dbReference>
<dbReference type="AlphaFoldDB" id="A0A292PQ55"/>
<keyword evidence="4 7" id="KW-1133">Transmembrane helix</keyword>
<feature type="transmembrane region" description="Helical" evidence="7">
    <location>
        <begin position="174"/>
        <end position="192"/>
    </location>
</feature>
<keyword evidence="3 7" id="KW-0812">Transmembrane</keyword>
<evidence type="ECO:0000313" key="10">
    <source>
        <dbReference type="EMBL" id="CUS08911.1"/>
    </source>
</evidence>
<dbReference type="FunFam" id="3.30.70.1350:FF:000003">
    <property type="entry name" value="Cation diffusion facilitator 1"/>
    <property type="match status" value="1"/>
</dbReference>
<gene>
    <name evidence="10" type="ORF">GSTUAT00006970001</name>
</gene>
<evidence type="ECO:0000313" key="11">
    <source>
        <dbReference type="Proteomes" id="UP001412239"/>
    </source>
</evidence>
<evidence type="ECO:0000256" key="6">
    <source>
        <dbReference type="SAM" id="MobiDB-lite"/>
    </source>
</evidence>
<dbReference type="InterPro" id="IPR027470">
    <property type="entry name" value="Cation_efflux_CTD"/>
</dbReference>
<feature type="region of interest" description="Disordered" evidence="6">
    <location>
        <begin position="12"/>
        <end position="32"/>
    </location>
</feature>
<dbReference type="InterPro" id="IPR050291">
    <property type="entry name" value="CDF_Transporter"/>
</dbReference>
<dbReference type="InterPro" id="IPR058533">
    <property type="entry name" value="Cation_efflux_TM"/>
</dbReference>
<sequence>MAFTASVVELHPLPSVAPDPPTDPENLPTVSDPFSLSSGLKTSEEIHNLTARHRNPRWKYSRAEQTLGQSSTAGAGNGGAADDDKRKRKVDVKGIHEFYRSQNQSIQQLLKPVEEHRREAKDEKGDTRIRYLIAVHGSFFANIVLAVLQLYGALSSGSLSLFASRYPLGNTPDHAMADSIFDPCSNLLLILSHRAVNKVDPNRFPSGKARLENAGNIVFCFLMCAVSLILIVVSTQELVTHKAGDELNKFHLPSIIAVAVAFATKLALFLYCWSLRNIYSQVRILWEDHRNDLLINGFGILTSVGGSKLKWWLDPAGAIILSLLILGLWSRAAYREFLLLVGVTAEQSVLRLITYISMTHSPLITQIDTVRAYHSGPRIIVEVDVVMPATTALQVTHDIAEELQVKLESLPDVERAYVHVDYETSHKPVCPSPPPPFSPETVLMLGPLGTLLEEGIVGWGRGLFGCF</sequence>
<evidence type="ECO:0000259" key="9">
    <source>
        <dbReference type="Pfam" id="PF16916"/>
    </source>
</evidence>
<evidence type="ECO:0000256" key="1">
    <source>
        <dbReference type="ARBA" id="ARBA00004141"/>
    </source>
</evidence>
<protein>
    <submittedName>
        <fullName evidence="10">Uncharacterized protein</fullName>
    </submittedName>
</protein>
<evidence type="ECO:0000259" key="8">
    <source>
        <dbReference type="Pfam" id="PF01545"/>
    </source>
</evidence>
<dbReference type="Pfam" id="PF01545">
    <property type="entry name" value="Cation_efflux"/>
    <property type="match status" value="1"/>
</dbReference>
<feature type="transmembrane region" description="Helical" evidence="7">
    <location>
        <begin position="213"/>
        <end position="234"/>
    </location>
</feature>
<evidence type="ECO:0000256" key="5">
    <source>
        <dbReference type="ARBA" id="ARBA00023136"/>
    </source>
</evidence>
<dbReference type="InterPro" id="IPR027469">
    <property type="entry name" value="Cation_efflux_TMD_sf"/>
</dbReference>
<dbReference type="Gene3D" id="3.30.70.1350">
    <property type="entry name" value="Cation efflux protein, cytoplasmic domain"/>
    <property type="match status" value="1"/>
</dbReference>
<dbReference type="PANTHER" id="PTHR43840:SF12">
    <property type="entry name" value="CATION DIFFUSION FACILITATOR 1 (AFU_ORTHOLOGUE AFUA_1G14440)"/>
    <property type="match status" value="1"/>
</dbReference>
<dbReference type="Gene3D" id="1.20.1510.10">
    <property type="entry name" value="Cation efflux protein transmembrane domain"/>
    <property type="match status" value="1"/>
</dbReference>
<keyword evidence="2" id="KW-0813">Transport</keyword>
<evidence type="ECO:0000256" key="4">
    <source>
        <dbReference type="ARBA" id="ARBA00022989"/>
    </source>
</evidence>
<keyword evidence="5 7" id="KW-0472">Membrane</keyword>
<dbReference type="GO" id="GO:0008324">
    <property type="term" value="F:monoatomic cation transmembrane transporter activity"/>
    <property type="evidence" value="ECO:0007669"/>
    <property type="project" value="InterPro"/>
</dbReference>
<dbReference type="GO" id="GO:0016020">
    <property type="term" value="C:membrane"/>
    <property type="evidence" value="ECO:0007669"/>
    <property type="project" value="UniProtKB-SubCell"/>
</dbReference>
<dbReference type="SUPFAM" id="SSF160240">
    <property type="entry name" value="Cation efflux protein cytoplasmic domain-like"/>
    <property type="match status" value="1"/>
</dbReference>
<feature type="compositionally biased region" description="Basic residues" evidence="6">
    <location>
        <begin position="50"/>
        <end position="60"/>
    </location>
</feature>
<feature type="transmembrane region" description="Helical" evidence="7">
    <location>
        <begin position="131"/>
        <end position="154"/>
    </location>
</feature>
<name>A0A292PQ55_9PEZI</name>
<feature type="region of interest" description="Disordered" evidence="6">
    <location>
        <begin position="50"/>
        <end position="87"/>
    </location>
</feature>
<organism evidence="10 11">
    <name type="scientific">Tuber aestivum</name>
    <name type="common">summer truffle</name>
    <dbReference type="NCBI Taxonomy" id="59557"/>
    <lineage>
        <taxon>Eukaryota</taxon>
        <taxon>Fungi</taxon>
        <taxon>Dikarya</taxon>
        <taxon>Ascomycota</taxon>
        <taxon>Pezizomycotina</taxon>
        <taxon>Pezizomycetes</taxon>
        <taxon>Pezizales</taxon>
        <taxon>Tuberaceae</taxon>
        <taxon>Tuber</taxon>
    </lineage>
</organism>
<feature type="transmembrane region" description="Helical" evidence="7">
    <location>
        <begin position="254"/>
        <end position="273"/>
    </location>
</feature>
<dbReference type="FunFam" id="1.20.1510.10:FF:000005">
    <property type="entry name" value="Putative Cation diffusion facilitator 1"/>
    <property type="match status" value="1"/>
</dbReference>
<feature type="domain" description="Cation efflux protein cytoplasmic" evidence="9">
    <location>
        <begin position="362"/>
        <end position="421"/>
    </location>
</feature>
<keyword evidence="11" id="KW-1185">Reference proteome</keyword>
<dbReference type="Pfam" id="PF16916">
    <property type="entry name" value="ZT_dimer"/>
    <property type="match status" value="1"/>
</dbReference>
<dbReference type="GO" id="GO:0030003">
    <property type="term" value="P:intracellular monoatomic cation homeostasis"/>
    <property type="evidence" value="ECO:0007669"/>
    <property type="project" value="UniProtKB-ARBA"/>
</dbReference>
<evidence type="ECO:0000256" key="2">
    <source>
        <dbReference type="ARBA" id="ARBA00022448"/>
    </source>
</evidence>
<proteinExistence type="predicted"/>
<dbReference type="EMBL" id="LN891106">
    <property type="protein sequence ID" value="CUS08911.1"/>
    <property type="molecule type" value="Genomic_DNA"/>
</dbReference>
<feature type="compositionally biased region" description="Polar residues" evidence="6">
    <location>
        <begin position="63"/>
        <end position="72"/>
    </location>
</feature>
<feature type="domain" description="Cation efflux protein transmembrane" evidence="8">
    <location>
        <begin position="138"/>
        <end position="340"/>
    </location>
</feature>
<dbReference type="PANTHER" id="PTHR43840">
    <property type="entry name" value="MITOCHONDRIAL METAL TRANSPORTER 1-RELATED"/>
    <property type="match status" value="1"/>
</dbReference>
<dbReference type="SUPFAM" id="SSF161111">
    <property type="entry name" value="Cation efflux protein transmembrane domain-like"/>
    <property type="match status" value="1"/>
</dbReference>
<feature type="transmembrane region" description="Helical" evidence="7">
    <location>
        <begin position="315"/>
        <end position="334"/>
    </location>
</feature>
<dbReference type="Proteomes" id="UP001412239">
    <property type="component" value="Unassembled WGS sequence"/>
</dbReference>